<sequence length="129" mass="13204">MPNLPDSATVPELAAEIGASPAEIEALPEDVKQLTKGQLLALWGAHDTRGAVQAYNSHHGQLLPTPNAAGPDAPLHLSLQDVTALQQLFSASRVQAAVGGAAHPAAHADFSISCCCCTPCCTSATLLAE</sequence>
<proteinExistence type="predicted"/>
<dbReference type="EMBL" id="JBHUKR010000005">
    <property type="protein sequence ID" value="MFD2416229.1"/>
    <property type="molecule type" value="Genomic_DNA"/>
</dbReference>
<organism evidence="1 2">
    <name type="scientific">Amycolatopsis pigmentata</name>
    <dbReference type="NCBI Taxonomy" id="450801"/>
    <lineage>
        <taxon>Bacteria</taxon>
        <taxon>Bacillati</taxon>
        <taxon>Actinomycetota</taxon>
        <taxon>Actinomycetes</taxon>
        <taxon>Pseudonocardiales</taxon>
        <taxon>Pseudonocardiaceae</taxon>
        <taxon>Amycolatopsis</taxon>
    </lineage>
</organism>
<protein>
    <submittedName>
        <fullName evidence="1">Uncharacterized protein</fullName>
    </submittedName>
</protein>
<keyword evidence="2" id="KW-1185">Reference proteome</keyword>
<dbReference type="RefSeq" id="WP_378262836.1">
    <property type="nucleotide sequence ID" value="NZ_JBHUKR010000005.1"/>
</dbReference>
<accession>A0ABW5FMH0</accession>
<evidence type="ECO:0000313" key="2">
    <source>
        <dbReference type="Proteomes" id="UP001597417"/>
    </source>
</evidence>
<reference evidence="2" key="1">
    <citation type="journal article" date="2019" name="Int. J. Syst. Evol. Microbiol.">
        <title>The Global Catalogue of Microorganisms (GCM) 10K type strain sequencing project: providing services to taxonomists for standard genome sequencing and annotation.</title>
        <authorList>
            <consortium name="The Broad Institute Genomics Platform"/>
            <consortium name="The Broad Institute Genome Sequencing Center for Infectious Disease"/>
            <person name="Wu L."/>
            <person name="Ma J."/>
        </authorList>
    </citation>
    <scope>NUCLEOTIDE SEQUENCE [LARGE SCALE GENOMIC DNA]</scope>
    <source>
        <strain evidence="2">CGMCC 4.7645</strain>
    </source>
</reference>
<comment type="caution">
    <text evidence="1">The sequence shown here is derived from an EMBL/GenBank/DDBJ whole genome shotgun (WGS) entry which is preliminary data.</text>
</comment>
<gene>
    <name evidence="1" type="ORF">ACFSXZ_07800</name>
</gene>
<name>A0ABW5FMH0_9PSEU</name>
<evidence type="ECO:0000313" key="1">
    <source>
        <dbReference type="EMBL" id="MFD2416229.1"/>
    </source>
</evidence>
<dbReference type="Proteomes" id="UP001597417">
    <property type="component" value="Unassembled WGS sequence"/>
</dbReference>